<feature type="domain" description="Peptidase M13 N-terminal" evidence="9">
    <location>
        <begin position="2"/>
        <end position="375"/>
    </location>
</feature>
<evidence type="ECO:0000256" key="1">
    <source>
        <dbReference type="ARBA" id="ARBA00001947"/>
    </source>
</evidence>
<dbReference type="SUPFAM" id="SSF55486">
    <property type="entry name" value="Metalloproteases ('zincins'), catalytic domain"/>
    <property type="match status" value="1"/>
</dbReference>
<evidence type="ECO:0000313" key="11">
    <source>
        <dbReference type="Proteomes" id="UP000297318"/>
    </source>
</evidence>
<keyword evidence="3" id="KW-0645">Protease</keyword>
<dbReference type="PROSITE" id="PS51885">
    <property type="entry name" value="NEPRILYSIN"/>
    <property type="match status" value="1"/>
</dbReference>
<dbReference type="Pfam" id="PF05649">
    <property type="entry name" value="Peptidase_M13_N"/>
    <property type="match status" value="1"/>
</dbReference>
<dbReference type="InterPro" id="IPR042089">
    <property type="entry name" value="Peptidase_M13_dom_2"/>
</dbReference>
<dbReference type="GO" id="GO:0004222">
    <property type="term" value="F:metalloendopeptidase activity"/>
    <property type="evidence" value="ECO:0007669"/>
    <property type="project" value="InterPro"/>
</dbReference>
<gene>
    <name evidence="10" type="ORF">SERN_0200</name>
</gene>
<dbReference type="Pfam" id="PF01431">
    <property type="entry name" value="Peptidase_M13"/>
    <property type="match status" value="1"/>
</dbReference>
<keyword evidence="4" id="KW-0479">Metal-binding</keyword>
<evidence type="ECO:0000256" key="6">
    <source>
        <dbReference type="ARBA" id="ARBA00022833"/>
    </source>
</evidence>
<evidence type="ECO:0000313" key="10">
    <source>
        <dbReference type="EMBL" id="TGO06008.1"/>
    </source>
</evidence>
<dbReference type="InterPro" id="IPR018497">
    <property type="entry name" value="Peptidase_M13_C"/>
</dbReference>
<evidence type="ECO:0000256" key="5">
    <source>
        <dbReference type="ARBA" id="ARBA00022801"/>
    </source>
</evidence>
<evidence type="ECO:0000259" key="8">
    <source>
        <dbReference type="Pfam" id="PF01431"/>
    </source>
</evidence>
<dbReference type="PANTHER" id="PTHR11733">
    <property type="entry name" value="ZINC METALLOPROTEASE FAMILY M13 NEPRILYSIN-RELATED"/>
    <property type="match status" value="1"/>
</dbReference>
<reference evidence="10 11" key="1">
    <citation type="submission" date="2018-11" db="EMBL/GenBank/DDBJ databases">
        <title>Complete genome sequencing of the Actinobacteria Serinibacter sp. K3-2.</title>
        <authorList>
            <person name="Rakitin A.L."/>
            <person name="Beletsky A.V."/>
            <person name="Mardanov A.V."/>
            <person name="Ravin N.V."/>
            <person name="Gromova A.S."/>
            <person name="Filippova S.N."/>
            <person name="Gal'Chenko V.F."/>
        </authorList>
    </citation>
    <scope>NUCLEOTIDE SEQUENCE [LARGE SCALE GENOMIC DNA]</scope>
    <source>
        <strain evidence="10 11">K3-2</strain>
    </source>
</reference>
<dbReference type="InterPro" id="IPR000718">
    <property type="entry name" value="Peptidase_M13"/>
</dbReference>
<protein>
    <submittedName>
        <fullName evidence="10">Metallopeptidase</fullName>
    </submittedName>
</protein>
<accession>A0A4Z1E586</accession>
<evidence type="ECO:0000256" key="4">
    <source>
        <dbReference type="ARBA" id="ARBA00022723"/>
    </source>
</evidence>
<dbReference type="Proteomes" id="UP000297318">
    <property type="component" value="Unassembled WGS sequence"/>
</dbReference>
<dbReference type="GO" id="GO:0046872">
    <property type="term" value="F:metal ion binding"/>
    <property type="evidence" value="ECO:0007669"/>
    <property type="project" value="UniProtKB-KW"/>
</dbReference>
<proteinExistence type="inferred from homology"/>
<keyword evidence="7" id="KW-0482">Metalloprotease</keyword>
<dbReference type="InterPro" id="IPR008753">
    <property type="entry name" value="Peptidase_M13_N"/>
</dbReference>
<dbReference type="Gene3D" id="1.10.1380.10">
    <property type="entry name" value="Neutral endopeptidase , domain2"/>
    <property type="match status" value="1"/>
</dbReference>
<dbReference type="AlphaFoldDB" id="A0A4Z1E586"/>
<dbReference type="InterPro" id="IPR024079">
    <property type="entry name" value="MetalloPept_cat_dom_sf"/>
</dbReference>
<name>A0A4Z1E586_9MICO</name>
<comment type="caution">
    <text evidence="10">The sequence shown here is derived from an EMBL/GenBank/DDBJ whole genome shotgun (WGS) entry which is preliminary data.</text>
</comment>
<dbReference type="CDD" id="cd08662">
    <property type="entry name" value="M13"/>
    <property type="match status" value="1"/>
</dbReference>
<organism evidence="10 11">
    <name type="scientific">Serinibacter arcticus</name>
    <dbReference type="NCBI Taxonomy" id="1655435"/>
    <lineage>
        <taxon>Bacteria</taxon>
        <taxon>Bacillati</taxon>
        <taxon>Actinomycetota</taxon>
        <taxon>Actinomycetes</taxon>
        <taxon>Micrococcales</taxon>
        <taxon>Beutenbergiaceae</taxon>
        <taxon>Serinibacter</taxon>
    </lineage>
</organism>
<dbReference type="PANTHER" id="PTHR11733:SF167">
    <property type="entry name" value="FI17812P1-RELATED"/>
    <property type="match status" value="1"/>
</dbReference>
<keyword evidence="5" id="KW-0378">Hydrolase</keyword>
<evidence type="ECO:0000256" key="3">
    <source>
        <dbReference type="ARBA" id="ARBA00022670"/>
    </source>
</evidence>
<dbReference type="Gene3D" id="3.40.390.10">
    <property type="entry name" value="Collagenase (Catalytic Domain)"/>
    <property type="match status" value="1"/>
</dbReference>
<feature type="domain" description="Peptidase M13 C-terminal" evidence="8">
    <location>
        <begin position="426"/>
        <end position="634"/>
    </location>
</feature>
<evidence type="ECO:0000256" key="2">
    <source>
        <dbReference type="ARBA" id="ARBA00007357"/>
    </source>
</evidence>
<comment type="cofactor">
    <cofactor evidence="1">
        <name>Zn(2+)</name>
        <dbReference type="ChEBI" id="CHEBI:29105"/>
    </cofactor>
</comment>
<keyword evidence="11" id="KW-1185">Reference proteome</keyword>
<comment type="similarity">
    <text evidence="2">Belongs to the peptidase M13 family.</text>
</comment>
<dbReference type="EMBL" id="RHPJ01000001">
    <property type="protein sequence ID" value="TGO06008.1"/>
    <property type="molecule type" value="Genomic_DNA"/>
</dbReference>
<keyword evidence="6" id="KW-0862">Zinc</keyword>
<dbReference type="GO" id="GO:0005886">
    <property type="term" value="C:plasma membrane"/>
    <property type="evidence" value="ECO:0007669"/>
    <property type="project" value="TreeGrafter"/>
</dbReference>
<evidence type="ECO:0000256" key="7">
    <source>
        <dbReference type="ARBA" id="ARBA00023049"/>
    </source>
</evidence>
<dbReference type="PRINTS" id="PR00786">
    <property type="entry name" value="NEPRILYSIN"/>
</dbReference>
<dbReference type="GO" id="GO:0016485">
    <property type="term" value="P:protein processing"/>
    <property type="evidence" value="ECO:0007669"/>
    <property type="project" value="TreeGrafter"/>
</dbReference>
<sequence>MNGTWLREHVIPADRARDGEFHRLRDESEEHVRDIITGAVQDPTSGPVPEETAKVATLYQAFMDEAAIDAAGLTPLTADLDVVASVTDRSTLARAMGTLQRTGVGGAVALYVDTDSDDPDSYALHLAQSGLGLPDEAYYSDEQHAETLAAYEAHVARQLALTTGVGADDAAARAAVVVAVETRLAAGHWDRVRDRDAVATHNPTTRDELAALLSGFDLDAWLAALEITPAMLERVDVREPSFLRDLARAWVEIDLEDWRTWLTWRIVRSRAPYLPEAVVAENFDFYGRTLTGAQEMRERWKRGVGLVEGALGDALARLYVQQHFPPDNKARMDVLVANLVEAYRRSITDLEWMSPATRERALEKLAAFTPKIGYPVRWRDYSTLTITSDVVASVRVTSAHETDRELAKLGGPVDRDEWFMTPQTVNAYYNPGMNEIVFPAAILQAPFFDADAPDASNYGGIGAVIGHEIGHGFDDQGSRYDGAGRLSDWWTEQDRTEFEKRTAALIAQYDALSPAQLNGSHHVNGGLTIGENIGDLGGLSIAIKAYRIALAAAAPGGLVDPDTEREGLRDLFHSWGLIWRTKARDAEVVRLLSIDPHSPEEFRANAVVRNVDEFAEVFATKPGDALWLDPAERVRIW</sequence>
<evidence type="ECO:0000259" key="9">
    <source>
        <dbReference type="Pfam" id="PF05649"/>
    </source>
</evidence>